<dbReference type="GeneID" id="25567723"/>
<dbReference type="RefSeq" id="XP_013754616.1">
    <property type="nucleotide sequence ID" value="XM_013899162.1"/>
</dbReference>
<dbReference type="EMBL" id="GL349479">
    <property type="protein sequence ID" value="KNC53142.1"/>
    <property type="molecule type" value="Genomic_DNA"/>
</dbReference>
<organism evidence="2 3">
    <name type="scientific">Thecamonas trahens ATCC 50062</name>
    <dbReference type="NCBI Taxonomy" id="461836"/>
    <lineage>
        <taxon>Eukaryota</taxon>
        <taxon>Apusozoa</taxon>
        <taxon>Apusomonadida</taxon>
        <taxon>Apusomonadidae</taxon>
        <taxon>Thecamonas</taxon>
    </lineage>
</organism>
<keyword evidence="3" id="KW-1185">Reference proteome</keyword>
<reference evidence="2 3" key="1">
    <citation type="submission" date="2010-05" db="EMBL/GenBank/DDBJ databases">
        <title>The Genome Sequence of Thecamonas trahens ATCC 50062.</title>
        <authorList>
            <consortium name="The Broad Institute Genome Sequencing Platform"/>
            <person name="Russ C."/>
            <person name="Cuomo C."/>
            <person name="Shea T."/>
            <person name="Young S.K."/>
            <person name="Zeng Q."/>
            <person name="Koehrsen M."/>
            <person name="Haas B."/>
            <person name="Borodovsky M."/>
            <person name="Guigo R."/>
            <person name="Alvarado L."/>
            <person name="Berlin A."/>
            <person name="Bochicchio J."/>
            <person name="Borenstein D."/>
            <person name="Chapman S."/>
            <person name="Chen Z."/>
            <person name="Freedman E."/>
            <person name="Gellesch M."/>
            <person name="Goldberg J."/>
            <person name="Griggs A."/>
            <person name="Gujja S."/>
            <person name="Heilman E."/>
            <person name="Heiman D."/>
            <person name="Hepburn T."/>
            <person name="Howarth C."/>
            <person name="Jen D."/>
            <person name="Larson L."/>
            <person name="Mehta T."/>
            <person name="Park D."/>
            <person name="Pearson M."/>
            <person name="Roberts A."/>
            <person name="Saif S."/>
            <person name="Shenoy N."/>
            <person name="Sisk P."/>
            <person name="Stolte C."/>
            <person name="Sykes S."/>
            <person name="Thomson T."/>
            <person name="Walk T."/>
            <person name="White J."/>
            <person name="Yandava C."/>
            <person name="Burger G."/>
            <person name="Gray M.W."/>
            <person name="Holland P.W.H."/>
            <person name="King N."/>
            <person name="Lang F.B.F."/>
            <person name="Roger A.J."/>
            <person name="Ruiz-Trillo I."/>
            <person name="Lander E."/>
            <person name="Nusbaum C."/>
        </authorList>
    </citation>
    <scope>NUCLEOTIDE SEQUENCE [LARGE SCALE GENOMIC DNA]</scope>
    <source>
        <strain evidence="2 3">ATCC 50062</strain>
    </source>
</reference>
<evidence type="ECO:0000313" key="3">
    <source>
        <dbReference type="Proteomes" id="UP000054408"/>
    </source>
</evidence>
<accession>A0A0L0DLG4</accession>
<feature type="region of interest" description="Disordered" evidence="1">
    <location>
        <begin position="32"/>
        <end position="54"/>
    </location>
</feature>
<feature type="region of interest" description="Disordered" evidence="1">
    <location>
        <begin position="94"/>
        <end position="113"/>
    </location>
</feature>
<sequence length="542" mass="57079">MTRPAGVSGWLRAASHLLRERLGGLRAARRVAADGQQSSGLRSDGATVGREADPVAGGVSSAELWEAEERGKGQVFRCMAAARKKVIRMTWANGVESSSRSPGGRSGGDAAPAQASIRVQSTGYTPWEPPAAATAADGFVIDKSAHAKALLSMRGAGYVIRPQGWGKTTLARAVAGVGGSSGAGDSDEPPGAVLVWRLGADIPWPTEMAVLKDALRASHATAVVIDDADTRALTPKQMCTLFETMRCLVADAPALKLVLAMGADRSALQRLGLTEWMSDWTEAPQLASAFGVTWDELRAHPNGLDTLAHVSLTDAQAQTMDLEATVEARYGGVHWGAGAPVLNPYDLSRALSRSALLPFWAEDVGEPLLDALFAKHHPAEYVLNGAWFSEAGAANAAVTAALVDGRFLQPRRGLAAVAPPNAFARKSLTAYLAGVGLRMERSLMWRMREALAAGDFTAFVSHMYALPALVVPLQGARVELSHCFALLRFVLTAAAPPSVTVRCVRPASAELLLELTGDDEAGVPSARAVLQVRMADTDPCGV</sequence>
<proteinExistence type="predicted"/>
<protein>
    <submittedName>
        <fullName evidence="2">Uncharacterized protein</fullName>
    </submittedName>
</protein>
<dbReference type="Proteomes" id="UP000054408">
    <property type="component" value="Unassembled WGS sequence"/>
</dbReference>
<evidence type="ECO:0000313" key="2">
    <source>
        <dbReference type="EMBL" id="KNC53142.1"/>
    </source>
</evidence>
<gene>
    <name evidence="2" type="ORF">AMSG_09218</name>
</gene>
<name>A0A0L0DLG4_THETB</name>
<evidence type="ECO:0000256" key="1">
    <source>
        <dbReference type="SAM" id="MobiDB-lite"/>
    </source>
</evidence>
<dbReference type="AlphaFoldDB" id="A0A0L0DLG4"/>